<keyword evidence="7" id="KW-0460">Magnesium</keyword>
<feature type="binding site" evidence="7">
    <location>
        <position position="140"/>
    </location>
    <ligand>
        <name>substrate</name>
    </ligand>
</feature>
<accession>A0A1I5WQZ7</accession>
<sequence>MKLFLIGMPGSGKTTLGLALAKHYALPFLDLDAEIVARAGQVIPAIFLQHGEAYFRELEAEVLRELTARPGSLVLATGGGTPCYHDNLAVLNATGITLWLDVSVEELAARLAAVAETASRPLLATAGPKAKWLNETIAHRKQFYEQAQLRCDTASCTPAAVAAQLSAAGVRMPSAAGLAPGA</sequence>
<evidence type="ECO:0000256" key="4">
    <source>
        <dbReference type="ARBA" id="ARBA00022777"/>
    </source>
</evidence>
<evidence type="ECO:0000313" key="8">
    <source>
        <dbReference type="EMBL" id="SFQ22007.1"/>
    </source>
</evidence>
<dbReference type="GO" id="GO:0004765">
    <property type="term" value="F:shikimate kinase activity"/>
    <property type="evidence" value="ECO:0007669"/>
    <property type="project" value="UniProtKB-UniRule"/>
</dbReference>
<keyword evidence="6 7" id="KW-0057">Aromatic amino acid biosynthesis</keyword>
<dbReference type="PANTHER" id="PTHR21087">
    <property type="entry name" value="SHIKIMATE KINASE"/>
    <property type="match status" value="1"/>
</dbReference>
<keyword evidence="2 7" id="KW-0808">Transferase</keyword>
<dbReference type="InterPro" id="IPR031322">
    <property type="entry name" value="Shikimate/glucono_kinase"/>
</dbReference>
<comment type="cofactor">
    <cofactor evidence="7">
        <name>Mg(2+)</name>
        <dbReference type="ChEBI" id="CHEBI:18420"/>
    </cofactor>
    <text evidence="7">Binds 1 Mg(2+) ion per subunit.</text>
</comment>
<dbReference type="PRINTS" id="PR01100">
    <property type="entry name" value="SHIKIMTKNASE"/>
</dbReference>
<feature type="binding site" evidence="7">
    <location>
        <position position="120"/>
    </location>
    <ligand>
        <name>ATP</name>
        <dbReference type="ChEBI" id="CHEBI:30616"/>
    </ligand>
</feature>
<gene>
    <name evidence="7" type="primary">aroK</name>
    <name evidence="8" type="ORF">SAMN04515668_1439</name>
</gene>
<dbReference type="InterPro" id="IPR000623">
    <property type="entry name" value="Shikimate_kinase/TSH1"/>
</dbReference>
<dbReference type="HAMAP" id="MF_00109">
    <property type="entry name" value="Shikimate_kinase"/>
    <property type="match status" value="1"/>
</dbReference>
<comment type="pathway">
    <text evidence="7">Metabolic intermediate biosynthesis; chorismate biosynthesis; chorismate from D-erythrose 4-phosphate and phosphoenolpyruvate: step 5/7.</text>
</comment>
<comment type="catalytic activity">
    <reaction evidence="7">
        <text>shikimate + ATP = 3-phosphoshikimate + ADP + H(+)</text>
        <dbReference type="Rhea" id="RHEA:13121"/>
        <dbReference type="ChEBI" id="CHEBI:15378"/>
        <dbReference type="ChEBI" id="CHEBI:30616"/>
        <dbReference type="ChEBI" id="CHEBI:36208"/>
        <dbReference type="ChEBI" id="CHEBI:145989"/>
        <dbReference type="ChEBI" id="CHEBI:456216"/>
        <dbReference type="EC" id="2.7.1.71"/>
    </reaction>
</comment>
<feature type="binding site" evidence="7">
    <location>
        <position position="79"/>
    </location>
    <ligand>
        <name>substrate</name>
    </ligand>
</feature>
<evidence type="ECO:0000256" key="5">
    <source>
        <dbReference type="ARBA" id="ARBA00022840"/>
    </source>
</evidence>
<evidence type="ECO:0000256" key="1">
    <source>
        <dbReference type="ARBA" id="ARBA00022605"/>
    </source>
</evidence>
<keyword evidence="9" id="KW-1185">Reference proteome</keyword>
<evidence type="ECO:0000256" key="6">
    <source>
        <dbReference type="ARBA" id="ARBA00023141"/>
    </source>
</evidence>
<dbReference type="AlphaFoldDB" id="A0A1I5WQZ7"/>
<keyword evidence="7" id="KW-0479">Metal-binding</keyword>
<dbReference type="RefSeq" id="WP_092670559.1">
    <property type="nucleotide sequence ID" value="NZ_FOXS01000002.1"/>
</dbReference>
<comment type="caution">
    <text evidence="7">Lacks conserved residue(s) required for the propagation of feature annotation.</text>
</comment>
<dbReference type="GO" id="GO:0008652">
    <property type="term" value="P:amino acid biosynthetic process"/>
    <property type="evidence" value="ECO:0007669"/>
    <property type="project" value="UniProtKB-KW"/>
</dbReference>
<dbReference type="GO" id="GO:0009073">
    <property type="term" value="P:aromatic amino acid family biosynthetic process"/>
    <property type="evidence" value="ECO:0007669"/>
    <property type="project" value="UniProtKB-KW"/>
</dbReference>
<keyword evidence="7" id="KW-0963">Cytoplasm</keyword>
<comment type="function">
    <text evidence="7">Catalyzes the specific phosphorylation of the 3-hydroxyl group of shikimic acid using ATP as a cosubstrate.</text>
</comment>
<evidence type="ECO:0000256" key="3">
    <source>
        <dbReference type="ARBA" id="ARBA00022741"/>
    </source>
</evidence>
<feature type="binding site" evidence="7">
    <location>
        <begin position="10"/>
        <end position="15"/>
    </location>
    <ligand>
        <name>ATP</name>
        <dbReference type="ChEBI" id="CHEBI:30616"/>
    </ligand>
</feature>
<dbReference type="STRING" id="1227077.SAMN04515668_1439"/>
<comment type="subunit">
    <text evidence="7">Monomer.</text>
</comment>
<keyword evidence="1 7" id="KW-0028">Amino-acid biosynthesis</keyword>
<dbReference type="GO" id="GO:0005524">
    <property type="term" value="F:ATP binding"/>
    <property type="evidence" value="ECO:0007669"/>
    <property type="project" value="UniProtKB-UniRule"/>
</dbReference>
<dbReference type="SUPFAM" id="SSF52540">
    <property type="entry name" value="P-loop containing nucleoside triphosphate hydrolases"/>
    <property type="match status" value="1"/>
</dbReference>
<reference evidence="9" key="1">
    <citation type="submission" date="2016-10" db="EMBL/GenBank/DDBJ databases">
        <authorList>
            <person name="Varghese N."/>
            <person name="Submissions S."/>
        </authorList>
    </citation>
    <scope>NUCLEOTIDE SEQUENCE [LARGE SCALE GENOMIC DNA]</scope>
    <source>
        <strain evidence="9">OR362-8,ATCC BAA-1266,JCM 13504</strain>
    </source>
</reference>
<keyword evidence="3 7" id="KW-0547">Nucleotide-binding</keyword>
<name>A0A1I5WQZ7_HYMAR</name>
<feature type="binding site" evidence="7">
    <location>
        <position position="56"/>
    </location>
    <ligand>
        <name>substrate</name>
    </ligand>
</feature>
<feature type="binding site" evidence="7">
    <location>
        <position position="14"/>
    </location>
    <ligand>
        <name>Mg(2+)</name>
        <dbReference type="ChEBI" id="CHEBI:18420"/>
    </ligand>
</feature>
<protein>
    <recommendedName>
        <fullName evidence="7">Shikimate kinase</fullName>
        <shortName evidence="7">SK</shortName>
        <ecNumber evidence="7">2.7.1.71</ecNumber>
    </recommendedName>
</protein>
<dbReference type="GO" id="GO:0005829">
    <property type="term" value="C:cytosol"/>
    <property type="evidence" value="ECO:0007669"/>
    <property type="project" value="TreeGrafter"/>
</dbReference>
<dbReference type="PANTHER" id="PTHR21087:SF16">
    <property type="entry name" value="SHIKIMATE KINASE 1, CHLOROPLASTIC"/>
    <property type="match status" value="1"/>
</dbReference>
<dbReference type="OrthoDB" id="9800332at2"/>
<dbReference type="GO" id="GO:0000287">
    <property type="term" value="F:magnesium ion binding"/>
    <property type="evidence" value="ECO:0007669"/>
    <property type="project" value="UniProtKB-UniRule"/>
</dbReference>
<keyword evidence="5 7" id="KW-0067">ATP-binding</keyword>
<comment type="subcellular location">
    <subcellularLocation>
        <location evidence="7">Cytoplasm</location>
    </subcellularLocation>
</comment>
<evidence type="ECO:0000313" key="9">
    <source>
        <dbReference type="Proteomes" id="UP000199029"/>
    </source>
</evidence>
<evidence type="ECO:0000256" key="7">
    <source>
        <dbReference type="HAMAP-Rule" id="MF_00109"/>
    </source>
</evidence>
<evidence type="ECO:0000256" key="2">
    <source>
        <dbReference type="ARBA" id="ARBA00022679"/>
    </source>
</evidence>
<dbReference type="EC" id="2.7.1.71" evidence="7"/>
<dbReference type="UniPathway" id="UPA00053">
    <property type="reaction ID" value="UER00088"/>
</dbReference>
<dbReference type="Proteomes" id="UP000199029">
    <property type="component" value="Unassembled WGS sequence"/>
</dbReference>
<dbReference type="CDD" id="cd00464">
    <property type="entry name" value="SK"/>
    <property type="match status" value="1"/>
</dbReference>
<dbReference type="EMBL" id="FOXS01000002">
    <property type="protein sequence ID" value="SFQ22007.1"/>
    <property type="molecule type" value="Genomic_DNA"/>
</dbReference>
<feature type="binding site" evidence="7">
    <location>
        <position position="32"/>
    </location>
    <ligand>
        <name>substrate</name>
    </ligand>
</feature>
<dbReference type="Gene3D" id="3.40.50.300">
    <property type="entry name" value="P-loop containing nucleotide triphosphate hydrolases"/>
    <property type="match status" value="1"/>
</dbReference>
<dbReference type="InterPro" id="IPR027417">
    <property type="entry name" value="P-loop_NTPase"/>
</dbReference>
<organism evidence="8 9">
    <name type="scientific">Hymenobacter arizonensis</name>
    <name type="common">Siccationidurans arizonensis</name>
    <dbReference type="NCBI Taxonomy" id="1227077"/>
    <lineage>
        <taxon>Bacteria</taxon>
        <taxon>Pseudomonadati</taxon>
        <taxon>Bacteroidota</taxon>
        <taxon>Cytophagia</taxon>
        <taxon>Cytophagales</taxon>
        <taxon>Hymenobacteraceae</taxon>
        <taxon>Hymenobacter</taxon>
    </lineage>
</organism>
<proteinExistence type="inferred from homology"/>
<comment type="similarity">
    <text evidence="7">Belongs to the shikimate kinase family.</text>
</comment>
<dbReference type="GO" id="GO:0009423">
    <property type="term" value="P:chorismate biosynthetic process"/>
    <property type="evidence" value="ECO:0007669"/>
    <property type="project" value="UniProtKB-UniRule"/>
</dbReference>
<dbReference type="Pfam" id="PF01202">
    <property type="entry name" value="SKI"/>
    <property type="match status" value="1"/>
</dbReference>
<keyword evidence="4 7" id="KW-0418">Kinase</keyword>